<name>A0AAN7LYI5_TRANT</name>
<protein>
    <submittedName>
        <fullName evidence="1">Uncharacterized protein</fullName>
    </submittedName>
</protein>
<comment type="caution">
    <text evidence="1">The sequence shown here is derived from an EMBL/GenBank/DDBJ whole genome shotgun (WGS) entry which is preliminary data.</text>
</comment>
<dbReference type="AlphaFoldDB" id="A0AAN7LYI5"/>
<evidence type="ECO:0000313" key="2">
    <source>
        <dbReference type="Proteomes" id="UP001346149"/>
    </source>
</evidence>
<dbReference type="EMBL" id="JAXQNO010000007">
    <property type="protein sequence ID" value="KAK4794817.1"/>
    <property type="molecule type" value="Genomic_DNA"/>
</dbReference>
<proteinExistence type="predicted"/>
<evidence type="ECO:0000313" key="1">
    <source>
        <dbReference type="EMBL" id="KAK4794817.1"/>
    </source>
</evidence>
<gene>
    <name evidence="1" type="ORF">SAY86_012811</name>
</gene>
<keyword evidence="2" id="KW-1185">Reference proteome</keyword>
<sequence length="181" mass="19812">MLACLASPLLAGPSAQLQTLPGKKMNHLPRNLWIHERFKSSSNQNIGKGDEQQQKLCNKKIDEEPRKLTVSDWIRTEERQSQLVYYNIETTKDLCLTLSRTHKAAATAAASALHVPTFGSWGSIAQPWCSIAALSLGHYPRCLACSLDLEGSEVRPGPYNGTKAEAQTLDLQTGHRGVSGS</sequence>
<dbReference type="Proteomes" id="UP001346149">
    <property type="component" value="Unassembled WGS sequence"/>
</dbReference>
<accession>A0AAN7LYI5</accession>
<organism evidence="1 2">
    <name type="scientific">Trapa natans</name>
    <name type="common">Water chestnut</name>
    <dbReference type="NCBI Taxonomy" id="22666"/>
    <lineage>
        <taxon>Eukaryota</taxon>
        <taxon>Viridiplantae</taxon>
        <taxon>Streptophyta</taxon>
        <taxon>Embryophyta</taxon>
        <taxon>Tracheophyta</taxon>
        <taxon>Spermatophyta</taxon>
        <taxon>Magnoliopsida</taxon>
        <taxon>eudicotyledons</taxon>
        <taxon>Gunneridae</taxon>
        <taxon>Pentapetalae</taxon>
        <taxon>rosids</taxon>
        <taxon>malvids</taxon>
        <taxon>Myrtales</taxon>
        <taxon>Lythraceae</taxon>
        <taxon>Trapa</taxon>
    </lineage>
</organism>
<reference evidence="1 2" key="1">
    <citation type="journal article" date="2023" name="Hortic Res">
        <title>Pangenome of water caltrop reveals structural variations and asymmetric subgenome divergence after allopolyploidization.</title>
        <authorList>
            <person name="Zhang X."/>
            <person name="Chen Y."/>
            <person name="Wang L."/>
            <person name="Yuan Y."/>
            <person name="Fang M."/>
            <person name="Shi L."/>
            <person name="Lu R."/>
            <person name="Comes H.P."/>
            <person name="Ma Y."/>
            <person name="Chen Y."/>
            <person name="Huang G."/>
            <person name="Zhou Y."/>
            <person name="Zheng Z."/>
            <person name="Qiu Y."/>
        </authorList>
    </citation>
    <scope>NUCLEOTIDE SEQUENCE [LARGE SCALE GENOMIC DNA]</scope>
    <source>
        <strain evidence="1">F231</strain>
    </source>
</reference>